<evidence type="ECO:0000256" key="2">
    <source>
        <dbReference type="ARBA" id="ARBA00023125"/>
    </source>
</evidence>
<dbReference type="SMART" id="SM00421">
    <property type="entry name" value="HTH_LUXR"/>
    <property type="match status" value="1"/>
</dbReference>
<dbReference type="Gene3D" id="3.40.50.2300">
    <property type="match status" value="1"/>
</dbReference>
<dbReference type="InterPro" id="IPR016032">
    <property type="entry name" value="Sig_transdc_resp-reg_C-effctor"/>
</dbReference>
<organism evidence="6 7">
    <name type="scientific">Granulicella rosea</name>
    <dbReference type="NCBI Taxonomy" id="474952"/>
    <lineage>
        <taxon>Bacteria</taxon>
        <taxon>Pseudomonadati</taxon>
        <taxon>Acidobacteriota</taxon>
        <taxon>Terriglobia</taxon>
        <taxon>Terriglobales</taxon>
        <taxon>Acidobacteriaceae</taxon>
        <taxon>Granulicella</taxon>
    </lineage>
</organism>
<dbReference type="AlphaFoldDB" id="A0A239K4K9"/>
<dbReference type="Pfam" id="PF00072">
    <property type="entry name" value="Response_reg"/>
    <property type="match status" value="1"/>
</dbReference>
<evidence type="ECO:0000313" key="6">
    <source>
        <dbReference type="EMBL" id="SNT12951.1"/>
    </source>
</evidence>
<dbReference type="InterPro" id="IPR000792">
    <property type="entry name" value="Tscrpt_reg_LuxR_C"/>
</dbReference>
<dbReference type="InterPro" id="IPR011006">
    <property type="entry name" value="CheY-like_superfamily"/>
</dbReference>
<dbReference type="InterPro" id="IPR058245">
    <property type="entry name" value="NreC/VraR/RcsB-like_REC"/>
</dbReference>
<dbReference type="EMBL" id="FZOU01000004">
    <property type="protein sequence ID" value="SNT12951.1"/>
    <property type="molecule type" value="Genomic_DNA"/>
</dbReference>
<evidence type="ECO:0000259" key="5">
    <source>
        <dbReference type="PROSITE" id="PS50110"/>
    </source>
</evidence>
<dbReference type="GO" id="GO:0006355">
    <property type="term" value="P:regulation of DNA-templated transcription"/>
    <property type="evidence" value="ECO:0007669"/>
    <property type="project" value="InterPro"/>
</dbReference>
<sequence>MRLGVAAMINSQEDMTVIGQAGNVEDAVRVFQEKNPDLVLMDLRLPDASGVTAIRRIVAIAPQVRIVVLTTYEGDEDIHQALAAGAMGYIVKGMSRRALIDAVRRVQAGQKFLPSVVNDTLSSRTPASVLTQREQEVLKLMFRGKSNREIADLLQIRETTAKTHVSVVLTKLNVEDRTQAVVEGLKRGLIHL</sequence>
<feature type="modified residue" description="4-aspartylphosphate" evidence="3">
    <location>
        <position position="42"/>
    </location>
</feature>
<dbReference type="Proteomes" id="UP000198356">
    <property type="component" value="Unassembled WGS sequence"/>
</dbReference>
<feature type="domain" description="HTH luxR-type" evidence="4">
    <location>
        <begin position="123"/>
        <end position="188"/>
    </location>
</feature>
<evidence type="ECO:0000256" key="1">
    <source>
        <dbReference type="ARBA" id="ARBA00022553"/>
    </source>
</evidence>
<keyword evidence="7" id="KW-1185">Reference proteome</keyword>
<reference evidence="6 7" key="1">
    <citation type="submission" date="2017-06" db="EMBL/GenBank/DDBJ databases">
        <authorList>
            <person name="Kim H.J."/>
            <person name="Triplett B.A."/>
        </authorList>
    </citation>
    <scope>NUCLEOTIDE SEQUENCE [LARGE SCALE GENOMIC DNA]</scope>
    <source>
        <strain evidence="6 7">DSM 18704</strain>
    </source>
</reference>
<dbReference type="PRINTS" id="PR00038">
    <property type="entry name" value="HTHLUXR"/>
</dbReference>
<accession>A0A239K4K9</accession>
<dbReference type="SMART" id="SM00448">
    <property type="entry name" value="REC"/>
    <property type="match status" value="1"/>
</dbReference>
<dbReference type="CDD" id="cd17535">
    <property type="entry name" value="REC_NarL-like"/>
    <property type="match status" value="1"/>
</dbReference>
<keyword evidence="2" id="KW-0238">DNA-binding</keyword>
<name>A0A239K4K9_9BACT</name>
<gene>
    <name evidence="6" type="ORF">SAMN05421770_104290</name>
</gene>
<dbReference type="PROSITE" id="PS50043">
    <property type="entry name" value="HTH_LUXR_2"/>
    <property type="match status" value="1"/>
</dbReference>
<dbReference type="GO" id="GO:0000160">
    <property type="term" value="P:phosphorelay signal transduction system"/>
    <property type="evidence" value="ECO:0007669"/>
    <property type="project" value="InterPro"/>
</dbReference>
<dbReference type="InterPro" id="IPR051015">
    <property type="entry name" value="EvgA-like"/>
</dbReference>
<dbReference type="InterPro" id="IPR001789">
    <property type="entry name" value="Sig_transdc_resp-reg_receiver"/>
</dbReference>
<dbReference type="PROSITE" id="PS50110">
    <property type="entry name" value="RESPONSE_REGULATORY"/>
    <property type="match status" value="1"/>
</dbReference>
<feature type="domain" description="Response regulatory" evidence="5">
    <location>
        <begin position="1"/>
        <end position="107"/>
    </location>
</feature>
<keyword evidence="1 3" id="KW-0597">Phosphoprotein</keyword>
<evidence type="ECO:0000313" key="7">
    <source>
        <dbReference type="Proteomes" id="UP000198356"/>
    </source>
</evidence>
<proteinExistence type="predicted"/>
<dbReference type="CDD" id="cd06170">
    <property type="entry name" value="LuxR_C_like"/>
    <property type="match status" value="1"/>
</dbReference>
<dbReference type="SUPFAM" id="SSF46894">
    <property type="entry name" value="C-terminal effector domain of the bipartite response regulators"/>
    <property type="match status" value="1"/>
</dbReference>
<dbReference type="PANTHER" id="PTHR45566">
    <property type="entry name" value="HTH-TYPE TRANSCRIPTIONAL REGULATOR YHJB-RELATED"/>
    <property type="match status" value="1"/>
</dbReference>
<evidence type="ECO:0000256" key="3">
    <source>
        <dbReference type="PROSITE-ProRule" id="PRU00169"/>
    </source>
</evidence>
<dbReference type="OrthoDB" id="3679796at2"/>
<evidence type="ECO:0000259" key="4">
    <source>
        <dbReference type="PROSITE" id="PS50043"/>
    </source>
</evidence>
<protein>
    <submittedName>
        <fullName evidence="6">Two component transcriptional regulator, LuxR family</fullName>
    </submittedName>
</protein>
<dbReference type="Pfam" id="PF00196">
    <property type="entry name" value="GerE"/>
    <property type="match status" value="1"/>
</dbReference>
<dbReference type="PANTHER" id="PTHR45566:SF2">
    <property type="entry name" value="NARL SUBFAMILY"/>
    <property type="match status" value="1"/>
</dbReference>
<dbReference type="SUPFAM" id="SSF52172">
    <property type="entry name" value="CheY-like"/>
    <property type="match status" value="1"/>
</dbReference>
<dbReference type="GO" id="GO:0003677">
    <property type="term" value="F:DNA binding"/>
    <property type="evidence" value="ECO:0007669"/>
    <property type="project" value="UniProtKB-KW"/>
</dbReference>